<dbReference type="EMBL" id="BPPX01000015">
    <property type="protein sequence ID" value="GJC84701.1"/>
    <property type="molecule type" value="Genomic_DNA"/>
</dbReference>
<organism evidence="2 3">
    <name type="scientific">Colletotrichum liriopes</name>
    <dbReference type="NCBI Taxonomy" id="708192"/>
    <lineage>
        <taxon>Eukaryota</taxon>
        <taxon>Fungi</taxon>
        <taxon>Dikarya</taxon>
        <taxon>Ascomycota</taxon>
        <taxon>Pezizomycotina</taxon>
        <taxon>Sordariomycetes</taxon>
        <taxon>Hypocreomycetidae</taxon>
        <taxon>Glomerellales</taxon>
        <taxon>Glomerellaceae</taxon>
        <taxon>Colletotrichum</taxon>
        <taxon>Colletotrichum spaethianum species complex</taxon>
    </lineage>
</organism>
<keyword evidence="3" id="KW-1185">Reference proteome</keyword>
<reference evidence="2 3" key="1">
    <citation type="submission" date="2021-07" db="EMBL/GenBank/DDBJ databases">
        <title>Genome data of Colletotrichum spaethianum.</title>
        <authorList>
            <person name="Utami Y.D."/>
            <person name="Hiruma K."/>
        </authorList>
    </citation>
    <scope>NUCLEOTIDE SEQUENCE [LARGE SCALE GENOMIC DNA]</scope>
    <source>
        <strain evidence="2 3">MAFF 242679</strain>
    </source>
</reference>
<dbReference type="Proteomes" id="UP001055172">
    <property type="component" value="Unassembled WGS sequence"/>
</dbReference>
<protein>
    <submittedName>
        <fullName evidence="2">Uncharacterized protein</fullName>
    </submittedName>
</protein>
<evidence type="ECO:0000256" key="1">
    <source>
        <dbReference type="SAM" id="MobiDB-lite"/>
    </source>
</evidence>
<proteinExistence type="predicted"/>
<accession>A0AA37LUG7</accession>
<gene>
    <name evidence="2" type="ORF">ColLi_07540</name>
</gene>
<dbReference type="AlphaFoldDB" id="A0AA37LUG7"/>
<sequence length="527" mass="53634">MSRETQAKSNQPPCRLGLEYQNDAVVASGDDPLPGLALHEAQHAAALAVAAVPPPLLHQAGVLRPQVPPPHDAVHAAGRKQPAVLDELHLDDAELLVRAGQAPPHGEPPPRVEDRDAAVHGARGQQRGDLARAARRRREAQRLDAVRGRLQRREDLPSGGDVRARLALAALAGLRAARQPRQADDPDGAARAPDGHQRALGVDGDAVQPALDLEPLVVARQAHRRLAVALHEPLGGRLAPDVPHVQAGVLGDGAQQVPVGGPGAGRDGGLVEPVRLHELQRVGRVAAAGGDVDGVDPDRVVAGAEGDVDLGHLLGLGDELDLHAGGLGGRGVDAQRVHAELAVHAAADEEVAAGQGEGEGVDGVGVAVDGVDAVERGALLLRGVARVGGGQDGARCGGGGGDEVALAGGVVGVALGAAGGDQGRVDGVLGDGEDGVLVGVEVGDRVVLEVDLLVLVVRVHGHVLLVDVDLLADLVGLEHLGLRLVAVIARGVVLGGGHFVLLRPLFSGGGFRLVSSALRKVVSHVFG</sequence>
<feature type="region of interest" description="Disordered" evidence="1">
    <location>
        <begin position="177"/>
        <end position="201"/>
    </location>
</feature>
<comment type="caution">
    <text evidence="2">The sequence shown here is derived from an EMBL/GenBank/DDBJ whole genome shotgun (WGS) entry which is preliminary data.</text>
</comment>
<name>A0AA37LUG7_9PEZI</name>
<evidence type="ECO:0000313" key="2">
    <source>
        <dbReference type="EMBL" id="GJC84701.1"/>
    </source>
</evidence>
<evidence type="ECO:0000313" key="3">
    <source>
        <dbReference type="Proteomes" id="UP001055172"/>
    </source>
</evidence>